<keyword evidence="5" id="KW-1185">Reference proteome</keyword>
<keyword evidence="1" id="KW-0472">Membrane</keyword>
<dbReference type="Proteomes" id="UP000186308">
    <property type="component" value="Unassembled WGS sequence"/>
</dbReference>
<evidence type="ECO:0000256" key="1">
    <source>
        <dbReference type="SAM" id="Phobius"/>
    </source>
</evidence>
<name>A0A8G2FF51_ACIRU</name>
<comment type="caution">
    <text evidence="4">The sequence shown here is derived from an EMBL/GenBank/DDBJ whole genome shotgun (WGS) entry which is preliminary data.</text>
</comment>
<keyword evidence="1" id="KW-1133">Transmembrane helix</keyword>
<organism evidence="4 5">
    <name type="scientific">Acidiphilium rubrum</name>
    <dbReference type="NCBI Taxonomy" id="526"/>
    <lineage>
        <taxon>Bacteria</taxon>
        <taxon>Pseudomonadati</taxon>
        <taxon>Pseudomonadota</taxon>
        <taxon>Alphaproteobacteria</taxon>
        <taxon>Acetobacterales</taxon>
        <taxon>Acidocellaceae</taxon>
        <taxon>Acidiphilium</taxon>
    </lineage>
</organism>
<accession>A0A8G2FF51</accession>
<feature type="chain" id="PRO_5034440902" evidence="2">
    <location>
        <begin position="19"/>
        <end position="226"/>
    </location>
</feature>
<evidence type="ECO:0000259" key="3">
    <source>
        <dbReference type="Pfam" id="PF07589"/>
    </source>
</evidence>
<feature type="transmembrane region" description="Helical" evidence="1">
    <location>
        <begin position="202"/>
        <end position="219"/>
    </location>
</feature>
<evidence type="ECO:0000256" key="2">
    <source>
        <dbReference type="SAM" id="SignalP"/>
    </source>
</evidence>
<protein>
    <submittedName>
        <fullName evidence="4">PEP-CTERM protein-sorting domain-containing protein</fullName>
    </submittedName>
</protein>
<dbReference type="NCBIfam" id="TIGR02595">
    <property type="entry name" value="PEP_CTERM"/>
    <property type="match status" value="1"/>
</dbReference>
<proteinExistence type="predicted"/>
<dbReference type="AlphaFoldDB" id="A0A8G2FF51"/>
<sequence length="226" mass="23596">MRNLKKLLLLTATSMSMAVVSLGAAQAGTIDVVWNFVGSNGSLGHTHTYASTPVLNPPIDITATGYTKADGNRYKFQDLYGKDQGSGEQGVGLTNDPSGDHEITPGSFIQLDLINLASSSQITSMALSFQAGSTSGNDEWAVYGSNVAGKLSTHQLATGTNDNLIGNLAGNIIGTYRYLDVTALSGNILLAEVDNKVNVPEPGSLALLGTGLIGLGVVLRRRRKTA</sequence>
<dbReference type="Pfam" id="PF07589">
    <property type="entry name" value="PEP-CTERM"/>
    <property type="match status" value="1"/>
</dbReference>
<evidence type="ECO:0000313" key="4">
    <source>
        <dbReference type="EMBL" id="SIQ18012.1"/>
    </source>
</evidence>
<keyword evidence="2" id="KW-0732">Signal</keyword>
<evidence type="ECO:0000313" key="5">
    <source>
        <dbReference type="Proteomes" id="UP000186308"/>
    </source>
</evidence>
<dbReference type="EMBL" id="FTNE01000002">
    <property type="protein sequence ID" value="SIQ18012.1"/>
    <property type="molecule type" value="Genomic_DNA"/>
</dbReference>
<keyword evidence="1" id="KW-0812">Transmembrane</keyword>
<gene>
    <name evidence="4" type="ORF">SAMN05421828_102119</name>
</gene>
<feature type="domain" description="Ice-binding protein C-terminal" evidence="3">
    <location>
        <begin position="199"/>
        <end position="222"/>
    </location>
</feature>
<feature type="signal peptide" evidence="2">
    <location>
        <begin position="1"/>
        <end position="18"/>
    </location>
</feature>
<reference evidence="4 5" key="1">
    <citation type="submission" date="2017-01" db="EMBL/GenBank/DDBJ databases">
        <authorList>
            <person name="Varghese N."/>
            <person name="Submissions S."/>
        </authorList>
    </citation>
    <scope>NUCLEOTIDE SEQUENCE [LARGE SCALE GENOMIC DNA]</scope>
    <source>
        <strain evidence="4 5">ATCC 35905</strain>
    </source>
</reference>
<dbReference type="InterPro" id="IPR013424">
    <property type="entry name" value="Ice-binding_C"/>
</dbReference>